<dbReference type="EMBL" id="JAYMGW010000014">
    <property type="protein sequence ID" value="MEC4266423.1"/>
    <property type="molecule type" value="Genomic_DNA"/>
</dbReference>
<dbReference type="SUPFAM" id="SSF56935">
    <property type="entry name" value="Porins"/>
    <property type="match status" value="1"/>
</dbReference>
<evidence type="ECO:0000256" key="5">
    <source>
        <dbReference type="ARBA" id="ARBA00023077"/>
    </source>
</evidence>
<name>A0ABU6ITG8_9FLAO</name>
<evidence type="ECO:0000256" key="1">
    <source>
        <dbReference type="ARBA" id="ARBA00004571"/>
    </source>
</evidence>
<dbReference type="Pfam" id="PF00593">
    <property type="entry name" value="TonB_dep_Rec_b-barrel"/>
    <property type="match status" value="1"/>
</dbReference>
<sequence length="1134" mass="125975">MKTKLTKVGFLIRNQLLLLLMRTFIFLCCLTVFSFTPNDLVSQNSSIKIEFDKAMTVDEVFDLIMSQTDYSFIYEVGMFDDYPTIPVKKGRISTNRLLKKSLEPGNLNVVLTTDNTIMVKKNSPRNRQTQIEVSGTVSDESGFPLVNAVILIKGTNKGTTTDFDGKYSITVPYPENVLQFTHMGFESKDVKVGDQTTINVVLKETAQALQEVVITAQGIKKSKKALGYAISQIKSEEVEQRPEADLARTLQGKIAGVVITPADGQTGSDSPIRIRGNVSITGSNNPLIVVNDVPFNGLLRDINPNDIESMSILKGFNASVLYGSEGRNGVILIQTKSGSAKVGEAETTATYSTTVYTNTVSQLPKFQNTYSNGGEGEFQPTFLSNWGPAFSDIGEVAHPYAPLSDIFPKYEGATLNIAAKPNNVRNIFRTGVGTTHSLTVATSQEKVGFNISAGYTDEKGIIEHNDLKRFNISVGGRAQVSDRLDLSATLNYSSRKVNTVYGESIFNVVYYQPRWIDLTELPYQNPLTGESVYYRNDTNPLWMLHNTGINDIVEHVYGTVNANYKLNDDFNLIYRAGYDSRHFSGFEYSNKGGYDDNTFKIGYLRLDSNRDVDVNQTMILGFNKNITEDLNLEAQIGANSRITRYQSRSSDSDGQVVYGFLRPSNYTITESDYTSEDENIAGVFGQFQFAYKRYLYATLSGRNDWGSTVERDNQSLFYPGASVSFVPTSAFDFGGNVVNYLKIRGAYATSSGYPNPYRTRSTLIIDNLRFAAADGSYPVTNRYSTRYANPDLAPELHKEFEIGLETNMFNNRLTLETSIYKRISEDQIVASPLAGSSGFDTQFINLGRVDNKGIEVDLGIDLIKNENFQWNFRNIFTADESLVVKTTDTGANINLIEDRYAVEGQPFGVIMGDYALRDDNGNLLISGNGSSTRVGEVITSTDVGLDNKVIGDPNADWRLTNINSFSYKGFRLSAQIEYRHGGEIYSTAVSNMLQRGVTKDTEDRDGAFVIPGYLADDATGEPLLDSNGDQIPNTFQMNPGRISYSNYYNANDLAMWDTSIFRIREVSLGYTLTKKKGQALPFQRIDFTLSGRNLWYKAPNFPKYTNYDPESDGLEGDSTVPSTRRIALGISATF</sequence>
<gene>
    <name evidence="12" type="ORF">VOP03_13790</name>
</gene>
<comment type="subcellular location">
    <subcellularLocation>
        <location evidence="1 8">Cell outer membrane</location>
        <topology evidence="1 8">Multi-pass membrane protein</topology>
    </subcellularLocation>
</comment>
<dbReference type="InterPro" id="IPR000531">
    <property type="entry name" value="Beta-barrel_TonB"/>
</dbReference>
<dbReference type="Gene3D" id="2.170.130.10">
    <property type="entry name" value="TonB-dependent receptor, plug domain"/>
    <property type="match status" value="1"/>
</dbReference>
<feature type="domain" description="TonB-dependent receptor-like beta-barrel" evidence="10">
    <location>
        <begin position="535"/>
        <end position="976"/>
    </location>
</feature>
<dbReference type="Gene3D" id="2.40.170.20">
    <property type="entry name" value="TonB-dependent receptor, beta-barrel domain"/>
    <property type="match status" value="1"/>
</dbReference>
<organism evidence="12 13">
    <name type="scientific">Flagellimonas halotolerans</name>
    <dbReference type="NCBI Taxonomy" id="3112164"/>
    <lineage>
        <taxon>Bacteria</taxon>
        <taxon>Pseudomonadati</taxon>
        <taxon>Bacteroidota</taxon>
        <taxon>Flavobacteriia</taxon>
        <taxon>Flavobacteriales</taxon>
        <taxon>Flavobacteriaceae</taxon>
        <taxon>Flagellimonas</taxon>
    </lineage>
</organism>
<keyword evidence="3 8" id="KW-1134">Transmembrane beta strand</keyword>
<dbReference type="Gene3D" id="2.60.40.1120">
    <property type="entry name" value="Carboxypeptidase-like, regulatory domain"/>
    <property type="match status" value="1"/>
</dbReference>
<dbReference type="Proteomes" id="UP001355298">
    <property type="component" value="Unassembled WGS sequence"/>
</dbReference>
<dbReference type="Pfam" id="PF07715">
    <property type="entry name" value="Plug"/>
    <property type="match status" value="1"/>
</dbReference>
<keyword evidence="4 8" id="KW-0812">Transmembrane</keyword>
<dbReference type="Pfam" id="PF13715">
    <property type="entry name" value="CarbopepD_reg_2"/>
    <property type="match status" value="1"/>
</dbReference>
<comment type="similarity">
    <text evidence="8 9">Belongs to the TonB-dependent receptor family.</text>
</comment>
<keyword evidence="5 9" id="KW-0798">TonB box</keyword>
<feature type="domain" description="TonB-dependent receptor plug" evidence="11">
    <location>
        <begin position="224"/>
        <end position="330"/>
    </location>
</feature>
<dbReference type="InterPro" id="IPR023996">
    <property type="entry name" value="TonB-dep_OMP_SusC/RagA"/>
</dbReference>
<dbReference type="SUPFAM" id="SSF49464">
    <property type="entry name" value="Carboxypeptidase regulatory domain-like"/>
    <property type="match status" value="1"/>
</dbReference>
<dbReference type="InterPro" id="IPR039426">
    <property type="entry name" value="TonB-dep_rcpt-like"/>
</dbReference>
<evidence type="ECO:0000256" key="7">
    <source>
        <dbReference type="ARBA" id="ARBA00023237"/>
    </source>
</evidence>
<evidence type="ECO:0000259" key="10">
    <source>
        <dbReference type="Pfam" id="PF00593"/>
    </source>
</evidence>
<evidence type="ECO:0000256" key="2">
    <source>
        <dbReference type="ARBA" id="ARBA00022448"/>
    </source>
</evidence>
<evidence type="ECO:0000259" key="11">
    <source>
        <dbReference type="Pfam" id="PF07715"/>
    </source>
</evidence>
<dbReference type="NCBIfam" id="TIGR04056">
    <property type="entry name" value="OMP_RagA_SusC"/>
    <property type="match status" value="1"/>
</dbReference>
<evidence type="ECO:0000256" key="3">
    <source>
        <dbReference type="ARBA" id="ARBA00022452"/>
    </source>
</evidence>
<evidence type="ECO:0000313" key="12">
    <source>
        <dbReference type="EMBL" id="MEC4266423.1"/>
    </source>
</evidence>
<dbReference type="InterPro" id="IPR037066">
    <property type="entry name" value="Plug_dom_sf"/>
</dbReference>
<dbReference type="InterPro" id="IPR036942">
    <property type="entry name" value="Beta-barrel_TonB_sf"/>
</dbReference>
<keyword evidence="13" id="KW-1185">Reference proteome</keyword>
<dbReference type="RefSeq" id="WP_326279447.1">
    <property type="nucleotide sequence ID" value="NZ_JAYKYV010000014.1"/>
</dbReference>
<evidence type="ECO:0000256" key="6">
    <source>
        <dbReference type="ARBA" id="ARBA00023136"/>
    </source>
</evidence>
<reference evidence="12 13" key="1">
    <citation type="submission" date="2024-01" db="EMBL/GenBank/DDBJ databases">
        <title>The strains designed SYSU M86414 and SYSU M84420 isolated from the marine sediment in San Sha City (Hainan Province, China).</title>
        <authorList>
            <person name="Guo D."/>
        </authorList>
    </citation>
    <scope>NUCLEOTIDE SEQUENCE [LARGE SCALE GENOMIC DNA]</scope>
    <source>
        <strain evidence="12 13">SYSU M84420</strain>
    </source>
</reference>
<evidence type="ECO:0000256" key="8">
    <source>
        <dbReference type="PROSITE-ProRule" id="PRU01360"/>
    </source>
</evidence>
<evidence type="ECO:0000313" key="13">
    <source>
        <dbReference type="Proteomes" id="UP001355298"/>
    </source>
</evidence>
<dbReference type="InterPro" id="IPR008969">
    <property type="entry name" value="CarboxyPept-like_regulatory"/>
</dbReference>
<accession>A0ABU6ITG8</accession>
<evidence type="ECO:0000256" key="4">
    <source>
        <dbReference type="ARBA" id="ARBA00022692"/>
    </source>
</evidence>
<keyword evidence="7 8" id="KW-0998">Cell outer membrane</keyword>
<dbReference type="InterPro" id="IPR012910">
    <property type="entry name" value="Plug_dom"/>
</dbReference>
<comment type="caution">
    <text evidence="12">The sequence shown here is derived from an EMBL/GenBank/DDBJ whole genome shotgun (WGS) entry which is preliminary data.</text>
</comment>
<protein>
    <submittedName>
        <fullName evidence="12">SusC/RagA family TonB-linked outer membrane protein</fullName>
    </submittedName>
</protein>
<dbReference type="PROSITE" id="PS52016">
    <property type="entry name" value="TONB_DEPENDENT_REC_3"/>
    <property type="match status" value="1"/>
</dbReference>
<keyword evidence="2 8" id="KW-0813">Transport</keyword>
<keyword evidence="6 8" id="KW-0472">Membrane</keyword>
<proteinExistence type="inferred from homology"/>
<evidence type="ECO:0000256" key="9">
    <source>
        <dbReference type="RuleBase" id="RU003357"/>
    </source>
</evidence>